<reference evidence="3" key="1">
    <citation type="submission" date="2016-09" db="EMBL/GenBank/DDBJ databases">
        <authorList>
            <person name="Varghese N."/>
            <person name="Submissions S."/>
        </authorList>
    </citation>
    <scope>NUCLEOTIDE SEQUENCE [LARGE SCALE GENOMIC DNA]</scope>
    <source>
        <strain evidence="3">25nlg</strain>
    </source>
</reference>
<sequence length="186" mass="20828">MTTTKTNNTKVITGKVRLSYARLFEPYAMEEGQKEKYSVSLLIPKSDKKTIKAIKEAIEAAKENAKNEKFGGKIPANLRTPLRDGDEERPEKEEYQGHYFINASSVSRPQVVDRTMAPITEPDDLYSGCYARASINFYAYNVSGNRGIAAGLNNIQKWADGERLGGKSSAFEDFDELEEEMEDLLG</sequence>
<proteinExistence type="predicted"/>
<feature type="region of interest" description="Disordered" evidence="1">
    <location>
        <begin position="71"/>
        <end position="92"/>
    </location>
</feature>
<accession>A0A1G6HSJ4</accession>
<protein>
    <submittedName>
        <fullName evidence="2">Uncharacterized protein</fullName>
    </submittedName>
</protein>
<evidence type="ECO:0000313" key="3">
    <source>
        <dbReference type="Proteomes" id="UP000242662"/>
    </source>
</evidence>
<dbReference type="Proteomes" id="UP000242662">
    <property type="component" value="Unassembled WGS sequence"/>
</dbReference>
<dbReference type="RefSeq" id="WP_090775263.1">
    <property type="nucleotide sequence ID" value="NZ_FMYM01000004.1"/>
</dbReference>
<evidence type="ECO:0000313" key="2">
    <source>
        <dbReference type="EMBL" id="SDB96835.1"/>
    </source>
</evidence>
<evidence type="ECO:0000256" key="1">
    <source>
        <dbReference type="SAM" id="MobiDB-lite"/>
    </source>
</evidence>
<dbReference type="InterPro" id="IPR022595">
    <property type="entry name" value="Enc34_ssDNA-bd"/>
</dbReference>
<dbReference type="OrthoDB" id="9786575at2"/>
<organism evidence="2 3">
    <name type="scientific">Shouchella lonarensis</name>
    <dbReference type="NCBI Taxonomy" id="1464122"/>
    <lineage>
        <taxon>Bacteria</taxon>
        <taxon>Bacillati</taxon>
        <taxon>Bacillota</taxon>
        <taxon>Bacilli</taxon>
        <taxon>Bacillales</taxon>
        <taxon>Bacillaceae</taxon>
        <taxon>Shouchella</taxon>
    </lineage>
</organism>
<name>A0A1G6HSJ4_9BACI</name>
<dbReference type="SUPFAM" id="SSF50249">
    <property type="entry name" value="Nucleic acid-binding proteins"/>
    <property type="match status" value="1"/>
</dbReference>
<dbReference type="Gene3D" id="2.40.50.140">
    <property type="entry name" value="Nucleic acid-binding proteins"/>
    <property type="match status" value="1"/>
</dbReference>
<keyword evidence="3" id="KW-1185">Reference proteome</keyword>
<dbReference type="InterPro" id="IPR012340">
    <property type="entry name" value="NA-bd_OB-fold"/>
</dbReference>
<dbReference type="STRING" id="1464122.SAMN05421737_104142"/>
<dbReference type="EMBL" id="FMYM01000004">
    <property type="protein sequence ID" value="SDB96835.1"/>
    <property type="molecule type" value="Genomic_DNA"/>
</dbReference>
<dbReference type="AlphaFoldDB" id="A0A1G6HSJ4"/>
<dbReference type="Pfam" id="PF10991">
    <property type="entry name" value="Enc34_ssDNA-bd"/>
    <property type="match status" value="1"/>
</dbReference>
<gene>
    <name evidence="2" type="ORF">SAMN05421737_104142</name>
</gene>
<feature type="compositionally biased region" description="Basic and acidic residues" evidence="1">
    <location>
        <begin position="81"/>
        <end position="92"/>
    </location>
</feature>